<dbReference type="EMBL" id="BPLR01009662">
    <property type="protein sequence ID" value="GIY33592.1"/>
    <property type="molecule type" value="Genomic_DNA"/>
</dbReference>
<feature type="transmembrane region" description="Helical" evidence="1">
    <location>
        <begin position="42"/>
        <end position="60"/>
    </location>
</feature>
<organism evidence="2 3">
    <name type="scientific">Caerostris extrusa</name>
    <name type="common">Bark spider</name>
    <name type="synonym">Caerostris bankana</name>
    <dbReference type="NCBI Taxonomy" id="172846"/>
    <lineage>
        <taxon>Eukaryota</taxon>
        <taxon>Metazoa</taxon>
        <taxon>Ecdysozoa</taxon>
        <taxon>Arthropoda</taxon>
        <taxon>Chelicerata</taxon>
        <taxon>Arachnida</taxon>
        <taxon>Araneae</taxon>
        <taxon>Araneomorphae</taxon>
        <taxon>Entelegynae</taxon>
        <taxon>Araneoidea</taxon>
        <taxon>Araneidae</taxon>
        <taxon>Caerostris</taxon>
    </lineage>
</organism>
<name>A0AAV4SJB1_CAEEX</name>
<accession>A0AAV4SJB1</accession>
<keyword evidence="1" id="KW-1133">Transmembrane helix</keyword>
<evidence type="ECO:0000313" key="2">
    <source>
        <dbReference type="EMBL" id="GIY33592.1"/>
    </source>
</evidence>
<keyword evidence="1" id="KW-0472">Membrane</keyword>
<protein>
    <submittedName>
        <fullName evidence="2">Uncharacterized protein</fullName>
    </submittedName>
</protein>
<keyword evidence="3" id="KW-1185">Reference proteome</keyword>
<proteinExistence type="predicted"/>
<dbReference type="Proteomes" id="UP001054945">
    <property type="component" value="Unassembled WGS sequence"/>
</dbReference>
<reference evidence="2 3" key="1">
    <citation type="submission" date="2021-06" db="EMBL/GenBank/DDBJ databases">
        <title>Caerostris extrusa draft genome.</title>
        <authorList>
            <person name="Kono N."/>
            <person name="Arakawa K."/>
        </authorList>
    </citation>
    <scope>NUCLEOTIDE SEQUENCE [LARGE SCALE GENOMIC DNA]</scope>
</reference>
<keyword evidence="1" id="KW-0812">Transmembrane</keyword>
<sequence>MAFQVRPKEVVELPFRENKPIRSHTILDNTHPAIHLLRASRGTTTFCLFFFPFLGTFITYQPFLRCRGRFIFIVSCRLNVWDLALAAKSII</sequence>
<gene>
    <name evidence="2" type="ORF">CEXT_32641</name>
</gene>
<evidence type="ECO:0000313" key="3">
    <source>
        <dbReference type="Proteomes" id="UP001054945"/>
    </source>
</evidence>
<evidence type="ECO:0000256" key="1">
    <source>
        <dbReference type="SAM" id="Phobius"/>
    </source>
</evidence>
<dbReference type="AlphaFoldDB" id="A0AAV4SJB1"/>
<comment type="caution">
    <text evidence="2">The sequence shown here is derived from an EMBL/GenBank/DDBJ whole genome shotgun (WGS) entry which is preliminary data.</text>
</comment>